<dbReference type="RefSeq" id="WP_204428370.1">
    <property type="nucleotide sequence ID" value="NZ_JACJJL010000008.1"/>
</dbReference>
<dbReference type="InterPro" id="IPR010667">
    <property type="entry name" value="Phage_T4_Gp19"/>
</dbReference>
<dbReference type="Pfam" id="PF06841">
    <property type="entry name" value="Phage_T4_gp19"/>
    <property type="match status" value="1"/>
</dbReference>
<sequence>MASDSNTWKPPVLFHFRVDFQWKGGDKASASFAEVDGLSQELVLDDHTVKSDLTPGHPKGVKPADIVLKRAIEPLNEKITAWLKDCFNFRDTGWIDTCTVIISLLNEKNEIVARWVGVRSIPVKWQIASLNASKSEIATETITLRHTQLIRNK</sequence>
<name>A0A938WLJ8_9BACT</name>
<organism evidence="1 2">
    <name type="scientific">Marseilla massiliensis</name>
    <dbReference type="NCBI Taxonomy" id="1841864"/>
    <lineage>
        <taxon>Bacteria</taxon>
        <taxon>Pseudomonadati</taxon>
        <taxon>Bacteroidota</taxon>
        <taxon>Bacteroidia</taxon>
        <taxon>Bacteroidales</taxon>
        <taxon>Prevotellaceae</taxon>
        <taxon>Marseilla</taxon>
    </lineage>
</organism>
<evidence type="ECO:0000313" key="1">
    <source>
        <dbReference type="EMBL" id="MBM6661399.1"/>
    </source>
</evidence>
<gene>
    <name evidence="1" type="ORF">H6B30_06475</name>
</gene>
<dbReference type="GO" id="GO:0005198">
    <property type="term" value="F:structural molecule activity"/>
    <property type="evidence" value="ECO:0007669"/>
    <property type="project" value="InterPro"/>
</dbReference>
<comment type="caution">
    <text evidence="1">The sequence shown here is derived from an EMBL/GenBank/DDBJ whole genome shotgun (WGS) entry which is preliminary data.</text>
</comment>
<keyword evidence="2" id="KW-1185">Reference proteome</keyword>
<accession>A0A938WLJ8</accession>
<reference evidence="1 2" key="1">
    <citation type="journal article" date="2021" name="Sci. Rep.">
        <title>The distribution of antibiotic resistance genes in chicken gut microbiota commensals.</title>
        <authorList>
            <person name="Juricova H."/>
            <person name="Matiasovicova J."/>
            <person name="Kubasova T."/>
            <person name="Cejkova D."/>
            <person name="Rychlik I."/>
        </authorList>
    </citation>
    <scope>NUCLEOTIDE SEQUENCE [LARGE SCALE GENOMIC DNA]</scope>
    <source>
        <strain evidence="1 2">An819</strain>
    </source>
</reference>
<dbReference type="Proteomes" id="UP000764045">
    <property type="component" value="Unassembled WGS sequence"/>
</dbReference>
<dbReference type="EMBL" id="JACJJL010000008">
    <property type="protein sequence ID" value="MBM6661399.1"/>
    <property type="molecule type" value="Genomic_DNA"/>
</dbReference>
<evidence type="ECO:0000313" key="2">
    <source>
        <dbReference type="Proteomes" id="UP000764045"/>
    </source>
</evidence>
<protein>
    <submittedName>
        <fullName evidence="1">Phage tail protein</fullName>
    </submittedName>
</protein>
<dbReference type="AlphaFoldDB" id="A0A938WLJ8"/>
<proteinExistence type="predicted"/>